<sequence length="635" mass="68579">MEVYAVVASLRCELAQHTAAQWVGPPARAEQSLTQWRTHCVTLPAAGCDIPAGCIVCGPHLQGRSPRPPLSGAPNRPQDDEPLSYVFPHQAASSPHQVRGSGIARCHGYPVGRSLYRPDFSSPPLCANSFTLARGCSLMRSGVRDVRGLAMSERQPLHGGSPFEPGAQGPAGPGPPTLLTQDGWMVAGGPPPPYPILPQEFAPQGPHFGSFDPVGQFNKVTLPPSFPFPGLGFPAREPDEPANGGKEEGLSARLLDKTSSSDGSPRSGTPAGNVGYRPWEQEGYERPPSSPPKDRPFSNGGADKSGSPGLQSQDSSQSSDRMPTPVDKMAAQHPASQFGSPMQHHPFADFPPHHAVFFAPDKGNAEEPSFQVPSVSSTTTRHTLLPMVPLQEPWGDQPPMARNGLVMHHQQPQQQPPHHHHQGGPPQQQQQQQQQPGTPDGMEKGTKKKRKRCGECPGCLKKDNCGECGPCRSVRSHQICKMRKCDQLKTKKEKCAGRLIPDSFKALDWIVKRLVASAALHCRQRLLAAICPSPSGPSMEVPCVRMRAPLVRIAGARPPPGHSLMPGCDRRAVCRLHAGGPSCFVRRGRAAYYTRTLTDARSLNPSHGMLNTPVLARELETSLFIFGVSSFRVFE</sequence>
<comment type="caution">
    <text evidence="1">The sequence shown here is derived from an EMBL/GenBank/DDBJ whole genome shotgun (WGS) entry which is preliminary data.</text>
</comment>
<dbReference type="Proteomes" id="UP000805193">
    <property type="component" value="Unassembled WGS sequence"/>
</dbReference>
<organism evidence="1 2">
    <name type="scientific">Ixodes persulcatus</name>
    <name type="common">Taiga tick</name>
    <dbReference type="NCBI Taxonomy" id="34615"/>
    <lineage>
        <taxon>Eukaryota</taxon>
        <taxon>Metazoa</taxon>
        <taxon>Ecdysozoa</taxon>
        <taxon>Arthropoda</taxon>
        <taxon>Chelicerata</taxon>
        <taxon>Arachnida</taxon>
        <taxon>Acari</taxon>
        <taxon>Parasitiformes</taxon>
        <taxon>Ixodida</taxon>
        <taxon>Ixodoidea</taxon>
        <taxon>Ixodidae</taxon>
        <taxon>Ixodinae</taxon>
        <taxon>Ixodes</taxon>
    </lineage>
</organism>
<dbReference type="EMBL" id="JABSTQ010009569">
    <property type="protein sequence ID" value="KAG0428017.1"/>
    <property type="molecule type" value="Genomic_DNA"/>
</dbReference>
<evidence type="ECO:0000313" key="1">
    <source>
        <dbReference type="EMBL" id="KAG0428017.1"/>
    </source>
</evidence>
<accession>A0AC60Q2V8</accession>
<protein>
    <submittedName>
        <fullName evidence="1">Uncharacterized protein</fullName>
    </submittedName>
</protein>
<evidence type="ECO:0000313" key="2">
    <source>
        <dbReference type="Proteomes" id="UP000805193"/>
    </source>
</evidence>
<name>A0AC60Q2V8_IXOPE</name>
<reference evidence="1 2" key="1">
    <citation type="journal article" date="2020" name="Cell">
        <title>Large-Scale Comparative Analyses of Tick Genomes Elucidate Their Genetic Diversity and Vector Capacities.</title>
        <authorList>
            <consortium name="Tick Genome and Microbiome Consortium (TIGMIC)"/>
            <person name="Jia N."/>
            <person name="Wang J."/>
            <person name="Shi W."/>
            <person name="Du L."/>
            <person name="Sun Y."/>
            <person name="Zhan W."/>
            <person name="Jiang J.F."/>
            <person name="Wang Q."/>
            <person name="Zhang B."/>
            <person name="Ji P."/>
            <person name="Bell-Sakyi L."/>
            <person name="Cui X.M."/>
            <person name="Yuan T.T."/>
            <person name="Jiang B.G."/>
            <person name="Yang W.F."/>
            <person name="Lam T.T."/>
            <person name="Chang Q.C."/>
            <person name="Ding S.J."/>
            <person name="Wang X.J."/>
            <person name="Zhu J.G."/>
            <person name="Ruan X.D."/>
            <person name="Zhao L."/>
            <person name="Wei J.T."/>
            <person name="Ye R.Z."/>
            <person name="Que T.C."/>
            <person name="Du C.H."/>
            <person name="Zhou Y.H."/>
            <person name="Cheng J.X."/>
            <person name="Dai P.F."/>
            <person name="Guo W.B."/>
            <person name="Han X.H."/>
            <person name="Huang E.J."/>
            <person name="Li L.F."/>
            <person name="Wei W."/>
            <person name="Gao Y.C."/>
            <person name="Liu J.Z."/>
            <person name="Shao H.Z."/>
            <person name="Wang X."/>
            <person name="Wang C.C."/>
            <person name="Yang T.C."/>
            <person name="Huo Q.B."/>
            <person name="Li W."/>
            <person name="Chen H.Y."/>
            <person name="Chen S.E."/>
            <person name="Zhou L.G."/>
            <person name="Ni X.B."/>
            <person name="Tian J.H."/>
            <person name="Sheng Y."/>
            <person name="Liu T."/>
            <person name="Pan Y.S."/>
            <person name="Xia L.Y."/>
            <person name="Li J."/>
            <person name="Zhao F."/>
            <person name="Cao W.C."/>
        </authorList>
    </citation>
    <scope>NUCLEOTIDE SEQUENCE [LARGE SCALE GENOMIC DNA]</scope>
    <source>
        <tissue evidence="1">Larvae</tissue>
    </source>
</reference>
<gene>
    <name evidence="1" type="ORF">HPB47_024974</name>
</gene>
<proteinExistence type="predicted"/>
<keyword evidence="2" id="KW-1185">Reference proteome</keyword>